<evidence type="ECO:0000313" key="1">
    <source>
        <dbReference type="EMBL" id="KAJ8000188.1"/>
    </source>
</evidence>
<comment type="caution">
    <text evidence="1">The sequence shown here is derived from an EMBL/GenBank/DDBJ whole genome shotgun (WGS) entry which is preliminary data.</text>
</comment>
<dbReference type="Proteomes" id="UP001157502">
    <property type="component" value="Chromosome 16"/>
</dbReference>
<name>A0ACC2G9N7_DALPE</name>
<reference evidence="1" key="1">
    <citation type="submission" date="2021-05" db="EMBL/GenBank/DDBJ databases">
        <authorList>
            <person name="Pan Q."/>
            <person name="Jouanno E."/>
            <person name="Zahm M."/>
            <person name="Klopp C."/>
            <person name="Cabau C."/>
            <person name="Louis A."/>
            <person name="Berthelot C."/>
            <person name="Parey E."/>
            <person name="Roest Crollius H."/>
            <person name="Montfort J."/>
            <person name="Robinson-Rechavi M."/>
            <person name="Bouchez O."/>
            <person name="Lampietro C."/>
            <person name="Lopez Roques C."/>
            <person name="Donnadieu C."/>
            <person name="Postlethwait J."/>
            <person name="Bobe J."/>
            <person name="Dillon D."/>
            <person name="Chandos A."/>
            <person name="von Hippel F."/>
            <person name="Guiguen Y."/>
        </authorList>
    </citation>
    <scope>NUCLEOTIDE SEQUENCE</scope>
    <source>
        <strain evidence="1">YG-Jan2019</strain>
    </source>
</reference>
<evidence type="ECO:0000313" key="2">
    <source>
        <dbReference type="Proteomes" id="UP001157502"/>
    </source>
</evidence>
<proteinExistence type="predicted"/>
<protein>
    <submittedName>
        <fullName evidence="1">Uncharacterized protein</fullName>
    </submittedName>
</protein>
<organism evidence="1 2">
    <name type="scientific">Dallia pectoralis</name>
    <name type="common">Alaska blackfish</name>
    <dbReference type="NCBI Taxonomy" id="75939"/>
    <lineage>
        <taxon>Eukaryota</taxon>
        <taxon>Metazoa</taxon>
        <taxon>Chordata</taxon>
        <taxon>Craniata</taxon>
        <taxon>Vertebrata</taxon>
        <taxon>Euteleostomi</taxon>
        <taxon>Actinopterygii</taxon>
        <taxon>Neopterygii</taxon>
        <taxon>Teleostei</taxon>
        <taxon>Protacanthopterygii</taxon>
        <taxon>Esociformes</taxon>
        <taxon>Umbridae</taxon>
        <taxon>Dallia</taxon>
    </lineage>
</organism>
<gene>
    <name evidence="1" type="ORF">DPEC_G00202250</name>
</gene>
<keyword evidence="2" id="KW-1185">Reference proteome</keyword>
<accession>A0ACC2G9N7</accession>
<dbReference type="EMBL" id="CM055743">
    <property type="protein sequence ID" value="KAJ8000188.1"/>
    <property type="molecule type" value="Genomic_DNA"/>
</dbReference>
<sequence>MLVMSVWAQSKGYWDVSVAYAIQGEGLTTKQALLENGVQLSSIRYQTGTTAPCCDRNWPILQSFYTELRPSRASIPEVTYTWSGTMVQPKMCQLFQQDIKLHGHVIIVGGEEPHQITEHVCHISSH</sequence>